<sequence>MNFHVRCRQIFCHCIIQEVKLAQMHVSNQIHVLIVYGQVFLLLERLLPIFIFIELNYFVIRIMVYILVHLFLWE</sequence>
<feature type="transmembrane region" description="Helical" evidence="1">
    <location>
        <begin position="57"/>
        <end position="73"/>
    </location>
</feature>
<keyword evidence="3" id="KW-1185">Reference proteome</keyword>
<evidence type="ECO:0000256" key="1">
    <source>
        <dbReference type="SAM" id="Phobius"/>
    </source>
</evidence>
<organism evidence="2 3">
    <name type="scientific">Solanum verrucosum</name>
    <dbReference type="NCBI Taxonomy" id="315347"/>
    <lineage>
        <taxon>Eukaryota</taxon>
        <taxon>Viridiplantae</taxon>
        <taxon>Streptophyta</taxon>
        <taxon>Embryophyta</taxon>
        <taxon>Tracheophyta</taxon>
        <taxon>Spermatophyta</taxon>
        <taxon>Magnoliopsida</taxon>
        <taxon>eudicotyledons</taxon>
        <taxon>Gunneridae</taxon>
        <taxon>Pentapetalae</taxon>
        <taxon>asterids</taxon>
        <taxon>lamiids</taxon>
        <taxon>Solanales</taxon>
        <taxon>Solanaceae</taxon>
        <taxon>Solanoideae</taxon>
        <taxon>Solaneae</taxon>
        <taxon>Solanum</taxon>
    </lineage>
</organism>
<dbReference type="EMBL" id="CP133616">
    <property type="protein sequence ID" value="WMV30475.1"/>
    <property type="molecule type" value="Genomic_DNA"/>
</dbReference>
<keyword evidence="1" id="KW-1133">Transmembrane helix</keyword>
<evidence type="ECO:0000313" key="3">
    <source>
        <dbReference type="Proteomes" id="UP001234989"/>
    </source>
</evidence>
<keyword evidence="1" id="KW-0812">Transmembrane</keyword>
<name>A0AAF0TY08_SOLVR</name>
<evidence type="ECO:0000313" key="2">
    <source>
        <dbReference type="EMBL" id="WMV30475.1"/>
    </source>
</evidence>
<dbReference type="AlphaFoldDB" id="A0AAF0TY08"/>
<reference evidence="2" key="1">
    <citation type="submission" date="2023-08" db="EMBL/GenBank/DDBJ databases">
        <title>A de novo genome assembly of Solanum verrucosum Schlechtendal, a Mexican diploid species geographically isolated from the other diploid A-genome species in potato relatives.</title>
        <authorList>
            <person name="Hosaka K."/>
        </authorList>
    </citation>
    <scope>NUCLEOTIDE SEQUENCE</scope>
    <source>
        <tissue evidence="2">Young leaves</tissue>
    </source>
</reference>
<keyword evidence="1" id="KW-0472">Membrane</keyword>
<accession>A0AAF0TY08</accession>
<dbReference type="Proteomes" id="UP001234989">
    <property type="component" value="Chromosome 5"/>
</dbReference>
<protein>
    <submittedName>
        <fullName evidence="2">Uncharacterized protein</fullName>
    </submittedName>
</protein>
<proteinExistence type="predicted"/>
<gene>
    <name evidence="2" type="ORF">MTR67_023860</name>
</gene>
<feature type="non-terminal residue" evidence="2">
    <location>
        <position position="74"/>
    </location>
</feature>